<dbReference type="Pfam" id="PF03243">
    <property type="entry name" value="MerB"/>
    <property type="match status" value="1"/>
</dbReference>
<evidence type="ECO:0000313" key="2">
    <source>
        <dbReference type="EMBL" id="UPV75492.1"/>
    </source>
</evidence>
<dbReference type="InterPro" id="IPR004927">
    <property type="entry name" value="MerB"/>
</dbReference>
<dbReference type="Proteomes" id="UP000830729">
    <property type="component" value="Chromosome"/>
</dbReference>
<reference evidence="2 3" key="1">
    <citation type="submission" date="2022-04" db="EMBL/GenBank/DDBJ databases">
        <title>Diverse halophilic archaea isolated from saline environments.</title>
        <authorList>
            <person name="Cui H.-L."/>
        </authorList>
    </citation>
    <scope>NUCLEOTIDE SEQUENCE [LARGE SCALE GENOMIC DNA]</scope>
    <source>
        <strain evidence="2 3">XZYJT49</strain>
    </source>
</reference>
<evidence type="ECO:0000256" key="1">
    <source>
        <dbReference type="SAM" id="MobiDB-lite"/>
    </source>
</evidence>
<dbReference type="EMBL" id="CP096659">
    <property type="protein sequence ID" value="UPV75492.1"/>
    <property type="molecule type" value="Genomic_DNA"/>
</dbReference>
<dbReference type="InterPro" id="IPR053717">
    <property type="entry name" value="MerB_lyase_sf"/>
</dbReference>
<proteinExistence type="predicted"/>
<dbReference type="Gene3D" id="3.30.450.410">
    <property type="match status" value="1"/>
</dbReference>
<sequence>MCTPDAANGESDGASNDEQSDKRSDRATDERSDRTSDERSGEASDAGATAVDSVEERRLPPEIGANLRALFDTEDRPETVGAWVEAVAGAFGDEWPPAVADLCHDDEGLHRAETEGETYRFVCVLDAVMLPFLTDGSVTVRSEDPETGETVASRVSRTGIETDPENAVLSFGVAETEGNDAPTPEATYGALCPYVHAFPDEDAYERWDERTDAPTTALPLSEGFGLARALVRA</sequence>
<evidence type="ECO:0000313" key="3">
    <source>
        <dbReference type="Proteomes" id="UP000830729"/>
    </source>
</evidence>
<feature type="compositionally biased region" description="Basic and acidic residues" evidence="1">
    <location>
        <begin position="19"/>
        <end position="42"/>
    </location>
</feature>
<gene>
    <name evidence="2" type="ORF">M0R89_05345</name>
</gene>
<dbReference type="GeneID" id="72184602"/>
<accession>A0A8U0HWL4</accession>
<name>A0A8U0HWL4_9EURY</name>
<feature type="region of interest" description="Disordered" evidence="1">
    <location>
        <begin position="1"/>
        <end position="59"/>
    </location>
</feature>
<dbReference type="AlphaFoldDB" id="A0A8U0HWL4"/>
<dbReference type="KEGG" id="halx:M0R89_05345"/>
<keyword evidence="3" id="KW-1185">Reference proteome</keyword>
<keyword evidence="2" id="KW-0456">Lyase</keyword>
<dbReference type="GO" id="GO:0018836">
    <property type="term" value="F:alkylmercury lyase activity"/>
    <property type="evidence" value="ECO:0007669"/>
    <property type="project" value="InterPro"/>
</dbReference>
<dbReference type="SUPFAM" id="SSF160387">
    <property type="entry name" value="NosL/MerB-like"/>
    <property type="match status" value="1"/>
</dbReference>
<dbReference type="RefSeq" id="WP_248651532.1">
    <property type="nucleotide sequence ID" value="NZ_CP096659.1"/>
</dbReference>
<protein>
    <submittedName>
        <fullName evidence="2">Alkylmercury lyase family protein</fullName>
    </submittedName>
</protein>
<organism evidence="2 3">
    <name type="scientific">Halorussus limi</name>
    <dbReference type="NCBI Taxonomy" id="2938695"/>
    <lineage>
        <taxon>Archaea</taxon>
        <taxon>Methanobacteriati</taxon>
        <taxon>Methanobacteriota</taxon>
        <taxon>Stenosarchaea group</taxon>
        <taxon>Halobacteria</taxon>
        <taxon>Halobacteriales</taxon>
        <taxon>Haladaptataceae</taxon>
        <taxon>Halorussus</taxon>
    </lineage>
</organism>